<protein>
    <submittedName>
        <fullName evidence="1">Uncharacterized protein</fullName>
    </submittedName>
</protein>
<dbReference type="RefSeq" id="WP_108538254.1">
    <property type="nucleotide sequence ID" value="NZ_QRBA01000011.1"/>
</dbReference>
<name>A0A7Z6MUH5_PSEFL</name>
<gene>
    <name evidence="1" type="ORF">DL347_19570</name>
</gene>
<organism evidence="1 2">
    <name type="scientific">Pseudomonas fluorescens</name>
    <dbReference type="NCBI Taxonomy" id="294"/>
    <lineage>
        <taxon>Bacteria</taxon>
        <taxon>Pseudomonadati</taxon>
        <taxon>Pseudomonadota</taxon>
        <taxon>Gammaproteobacteria</taxon>
        <taxon>Pseudomonadales</taxon>
        <taxon>Pseudomonadaceae</taxon>
        <taxon>Pseudomonas</taxon>
    </lineage>
</organism>
<dbReference type="GeneID" id="61832709"/>
<dbReference type="AlphaFoldDB" id="A0A7Z6MUH5"/>
<evidence type="ECO:0000313" key="1">
    <source>
        <dbReference type="EMBL" id="RDS89249.1"/>
    </source>
</evidence>
<evidence type="ECO:0000313" key="2">
    <source>
        <dbReference type="Proteomes" id="UP000255541"/>
    </source>
</evidence>
<dbReference type="EMBL" id="QRBA01000011">
    <property type="protein sequence ID" value="RDS89249.1"/>
    <property type="molecule type" value="Genomic_DNA"/>
</dbReference>
<proteinExistence type="predicted"/>
<comment type="caution">
    <text evidence="1">The sequence shown here is derived from an EMBL/GenBank/DDBJ whole genome shotgun (WGS) entry which is preliminary data.</text>
</comment>
<reference evidence="1 2" key="1">
    <citation type="submission" date="2018-07" db="EMBL/GenBank/DDBJ databases">
        <title>Draft Genome Sequence of Pseudomonas fluorescens AHK-1 associated with canker disease of kiwifruit.</title>
        <authorList>
            <person name="Wu Z."/>
        </authorList>
    </citation>
    <scope>NUCLEOTIDE SEQUENCE [LARGE SCALE GENOMIC DNA]</scope>
    <source>
        <strain evidence="1 2">AHK-1</strain>
    </source>
</reference>
<accession>A0A7Z6MUH5</accession>
<sequence>MDEIDPQALQFKEVCAYYGAAMHMAQVLEHGIVNALFFLDFLPRKKSEWTDTEYEEFFDGNFSKTFGTLVNSLRKVTTVPQAFDDLIRRSNKRRNYLAHTFFRENMDVLYAGGFEEIVTRLNDDIELFREADAALTVILEPLWIENGWTIERIEAEAEKYQAELRRSKPDEVV</sequence>
<dbReference type="Proteomes" id="UP000255541">
    <property type="component" value="Unassembled WGS sequence"/>
</dbReference>